<keyword evidence="10" id="KW-0624">Polysaccharide degradation</keyword>
<dbReference type="GO" id="GO:0102210">
    <property type="term" value="F:rhamnogalacturonan endolyase activity"/>
    <property type="evidence" value="ECO:0007669"/>
    <property type="project" value="UniProtKB-EC"/>
</dbReference>
<dbReference type="GO" id="GO:0000272">
    <property type="term" value="P:polysaccharide catabolic process"/>
    <property type="evidence" value="ECO:0007669"/>
    <property type="project" value="UniProtKB-KW"/>
</dbReference>
<evidence type="ECO:0000256" key="9">
    <source>
        <dbReference type="ARBA" id="ARBA00023316"/>
    </source>
</evidence>
<dbReference type="InterPro" id="IPR051850">
    <property type="entry name" value="Polysacch_Lyase_4"/>
</dbReference>
<feature type="signal peptide" evidence="11">
    <location>
        <begin position="1"/>
        <end position="18"/>
    </location>
</feature>
<organism evidence="14 15">
    <name type="scientific">Aspergillus avenaceus</name>
    <dbReference type="NCBI Taxonomy" id="36643"/>
    <lineage>
        <taxon>Eukaryota</taxon>
        <taxon>Fungi</taxon>
        <taxon>Dikarya</taxon>
        <taxon>Ascomycota</taxon>
        <taxon>Pezizomycotina</taxon>
        <taxon>Eurotiomycetes</taxon>
        <taxon>Eurotiomycetidae</taxon>
        <taxon>Eurotiales</taxon>
        <taxon>Aspergillaceae</taxon>
        <taxon>Aspergillus</taxon>
        <taxon>Aspergillus subgen. Circumdati</taxon>
    </lineage>
</organism>
<sequence>MAFFALGFVTILAQVALALPSGDDAPFLEVVDSSKAIVGNSVWNATVGPNYAKPIYYNGKEIVGSAKGQYYSYAQQSRSFQFADPTIVESGDDFIDIKFTASEGEAHWVIYRNQHGAYQYFINKDLPSTLGEWRSLSRLDNETFPNGYNSLKQGALPTLSEIESGEKVQDETYKLDDGSYITKYDWSDFINSATFWGVYGDEVGCWYIHPSKEYINGDHMKQELMVHRESNTGDTVLLNMIHGLHFQTIAGHEFAEGRIWGPWLWYLNDGSIDDASAKYDEEVGSWPYSFPSADIESGHHQRAVSIEGVITLSDGRPASGANVMLGDNNNGEIPYEQGSNYYYRTTADSKGSFAFENVRAATYALYAWAGNNSDVSDVSTNLTVNDIEVSKTTEAQDIGDFTWGTQKRTKIWQIGDLDRLPRGFKNGCTGYHHGLSDDSPANLNFTVNSTEESEWAYAQSAEGTWQVSFELPSAPDSDAIAVLSTSFAGYSSGVNMEITAQSGGVDVGEINDLANDPSVYRSSTFGGLHRYEEIEVPAGTFKEGTNTIEFTVTKGSEWHGFMWDSVLLEWS</sequence>
<keyword evidence="15" id="KW-1185">Reference proteome</keyword>
<dbReference type="InterPro" id="IPR014718">
    <property type="entry name" value="GH-type_carb-bd"/>
</dbReference>
<accession>A0A5N6TYP9</accession>
<evidence type="ECO:0000256" key="1">
    <source>
        <dbReference type="ARBA" id="ARBA00001324"/>
    </source>
</evidence>
<evidence type="ECO:0000313" key="15">
    <source>
        <dbReference type="Proteomes" id="UP000325780"/>
    </source>
</evidence>
<dbReference type="PANTHER" id="PTHR32018">
    <property type="entry name" value="RHAMNOGALACTURONATE LYASE FAMILY PROTEIN"/>
    <property type="match status" value="1"/>
</dbReference>
<protein>
    <recommendedName>
        <fullName evidence="4">rhamnogalacturonan endolyase</fullName>
        <ecNumber evidence="4">4.2.2.23</ecNumber>
    </recommendedName>
</protein>
<dbReference type="EMBL" id="ML742071">
    <property type="protein sequence ID" value="KAE8151460.1"/>
    <property type="molecule type" value="Genomic_DNA"/>
</dbReference>
<comment type="subcellular location">
    <subcellularLocation>
        <location evidence="2">Secreted</location>
    </subcellularLocation>
</comment>
<evidence type="ECO:0000256" key="5">
    <source>
        <dbReference type="ARBA" id="ARBA00022525"/>
    </source>
</evidence>
<keyword evidence="8" id="KW-0119">Carbohydrate metabolism</keyword>
<dbReference type="EC" id="4.2.2.23" evidence="4"/>
<dbReference type="InterPro" id="IPR008979">
    <property type="entry name" value="Galactose-bd-like_sf"/>
</dbReference>
<dbReference type="Gene3D" id="2.60.40.1120">
    <property type="entry name" value="Carboxypeptidase-like, regulatory domain"/>
    <property type="match status" value="1"/>
</dbReference>
<feature type="domain" description="Rhamnogalacturonan lyase" evidence="13">
    <location>
        <begin position="319"/>
        <end position="384"/>
    </location>
</feature>
<dbReference type="AlphaFoldDB" id="A0A5N6TYP9"/>
<evidence type="ECO:0000256" key="3">
    <source>
        <dbReference type="ARBA" id="ARBA00010418"/>
    </source>
</evidence>
<dbReference type="GO" id="GO:0005576">
    <property type="term" value="C:extracellular region"/>
    <property type="evidence" value="ECO:0007669"/>
    <property type="project" value="UniProtKB-SubCell"/>
</dbReference>
<dbReference type="CDD" id="cd10320">
    <property type="entry name" value="RGL4_N"/>
    <property type="match status" value="1"/>
</dbReference>
<dbReference type="Gene3D" id="2.60.120.260">
    <property type="entry name" value="Galactose-binding domain-like"/>
    <property type="match status" value="1"/>
</dbReference>
<keyword evidence="6 11" id="KW-0732">Signal</keyword>
<comment type="catalytic activity">
    <reaction evidence="1">
        <text>Endotype eliminative cleavage of L-alpha-rhamnopyranosyl-(1-&gt;4)-alpha-D-galactopyranosyluronic acid bonds of rhamnogalacturonan I domains in ramified hairy regions of pectin leaving L-rhamnopyranose at the reducing end and 4-deoxy-4,5-unsaturated D-galactopyranosyluronic acid at the non-reducing end.</text>
        <dbReference type="EC" id="4.2.2.23"/>
    </reaction>
</comment>
<dbReference type="GO" id="GO:0030246">
    <property type="term" value="F:carbohydrate binding"/>
    <property type="evidence" value="ECO:0007669"/>
    <property type="project" value="InterPro"/>
</dbReference>
<dbReference type="InterPro" id="IPR029413">
    <property type="entry name" value="RG-lyase_II"/>
</dbReference>
<dbReference type="SUPFAM" id="SSF49785">
    <property type="entry name" value="Galactose-binding domain-like"/>
    <property type="match status" value="1"/>
</dbReference>
<dbReference type="Proteomes" id="UP000325780">
    <property type="component" value="Unassembled WGS sequence"/>
</dbReference>
<dbReference type="OrthoDB" id="1179585at2759"/>
<keyword evidence="9" id="KW-0961">Cell wall biogenesis/degradation</keyword>
<feature type="chain" id="PRO_5024848686" description="rhamnogalacturonan endolyase" evidence="11">
    <location>
        <begin position="19"/>
        <end position="571"/>
    </location>
</feature>
<evidence type="ECO:0000256" key="11">
    <source>
        <dbReference type="SAM" id="SignalP"/>
    </source>
</evidence>
<dbReference type="SUPFAM" id="SSF49452">
    <property type="entry name" value="Starch-binding domain-like"/>
    <property type="match status" value="1"/>
</dbReference>
<dbReference type="SUPFAM" id="SSF74650">
    <property type="entry name" value="Galactose mutarotase-like"/>
    <property type="match status" value="1"/>
</dbReference>
<dbReference type="InterPro" id="IPR013784">
    <property type="entry name" value="Carb-bd-like_fold"/>
</dbReference>
<dbReference type="CDD" id="cd10316">
    <property type="entry name" value="RGL4_M"/>
    <property type="match status" value="1"/>
</dbReference>
<evidence type="ECO:0000256" key="7">
    <source>
        <dbReference type="ARBA" id="ARBA00023239"/>
    </source>
</evidence>
<dbReference type="PANTHER" id="PTHR32018:SF1">
    <property type="entry name" value="RHAMNOGALACTURONAN ENDOLYASE"/>
    <property type="match status" value="1"/>
</dbReference>
<name>A0A5N6TYP9_ASPAV</name>
<dbReference type="InterPro" id="IPR029411">
    <property type="entry name" value="RG-lyase_III"/>
</dbReference>
<dbReference type="GO" id="GO:0071555">
    <property type="term" value="P:cell wall organization"/>
    <property type="evidence" value="ECO:0007669"/>
    <property type="project" value="UniProtKB-KW"/>
</dbReference>
<evidence type="ECO:0000256" key="6">
    <source>
        <dbReference type="ARBA" id="ARBA00022729"/>
    </source>
</evidence>
<evidence type="ECO:0000256" key="10">
    <source>
        <dbReference type="ARBA" id="ARBA00023326"/>
    </source>
</evidence>
<dbReference type="Pfam" id="PF14686">
    <property type="entry name" value="fn3_3"/>
    <property type="match status" value="1"/>
</dbReference>
<evidence type="ECO:0000259" key="13">
    <source>
        <dbReference type="Pfam" id="PF14686"/>
    </source>
</evidence>
<proteinExistence type="inferred from homology"/>
<feature type="domain" description="Rhamnogalacturonan lyase" evidence="12">
    <location>
        <begin position="411"/>
        <end position="567"/>
    </location>
</feature>
<reference evidence="14 15" key="1">
    <citation type="submission" date="2019-04" db="EMBL/GenBank/DDBJ databases">
        <title>Friends and foes A comparative genomics study of 23 Aspergillus species from section Flavi.</title>
        <authorList>
            <consortium name="DOE Joint Genome Institute"/>
            <person name="Kjaerbolling I."/>
            <person name="Vesth T."/>
            <person name="Frisvad J.C."/>
            <person name="Nybo J.L."/>
            <person name="Theobald S."/>
            <person name="Kildgaard S."/>
            <person name="Isbrandt T."/>
            <person name="Kuo A."/>
            <person name="Sato A."/>
            <person name="Lyhne E.K."/>
            <person name="Kogle M.E."/>
            <person name="Wiebenga A."/>
            <person name="Kun R.S."/>
            <person name="Lubbers R.J."/>
            <person name="Makela M.R."/>
            <person name="Barry K."/>
            <person name="Chovatia M."/>
            <person name="Clum A."/>
            <person name="Daum C."/>
            <person name="Haridas S."/>
            <person name="He G."/>
            <person name="LaButti K."/>
            <person name="Lipzen A."/>
            <person name="Mondo S."/>
            <person name="Riley R."/>
            <person name="Salamov A."/>
            <person name="Simmons B.A."/>
            <person name="Magnuson J.K."/>
            <person name="Henrissat B."/>
            <person name="Mortensen U.H."/>
            <person name="Larsen T.O."/>
            <person name="Devries R.P."/>
            <person name="Grigoriev I.V."/>
            <person name="Machida M."/>
            <person name="Baker S.E."/>
            <person name="Andersen M.R."/>
        </authorList>
    </citation>
    <scope>NUCLEOTIDE SEQUENCE [LARGE SCALE GENOMIC DNA]</scope>
    <source>
        <strain evidence="14 15">IBT 18842</strain>
    </source>
</reference>
<dbReference type="Pfam" id="PF14683">
    <property type="entry name" value="CBM-like"/>
    <property type="match status" value="1"/>
</dbReference>
<evidence type="ECO:0000259" key="12">
    <source>
        <dbReference type="Pfam" id="PF14683"/>
    </source>
</evidence>
<dbReference type="InterPro" id="IPR011013">
    <property type="entry name" value="Gal_mutarotase_sf_dom"/>
</dbReference>
<evidence type="ECO:0000313" key="14">
    <source>
        <dbReference type="EMBL" id="KAE8151460.1"/>
    </source>
</evidence>
<gene>
    <name evidence="14" type="ORF">BDV25DRAFT_93287</name>
</gene>
<evidence type="ECO:0000256" key="8">
    <source>
        <dbReference type="ARBA" id="ARBA00023277"/>
    </source>
</evidence>
<keyword evidence="7 14" id="KW-0456">Lyase</keyword>
<comment type="similarity">
    <text evidence="3">Belongs to the polysaccharide lyase 4 family.</text>
</comment>
<evidence type="ECO:0000256" key="2">
    <source>
        <dbReference type="ARBA" id="ARBA00004613"/>
    </source>
</evidence>
<dbReference type="Gene3D" id="2.70.98.10">
    <property type="match status" value="1"/>
</dbReference>
<keyword evidence="5" id="KW-0964">Secreted</keyword>
<evidence type="ECO:0000256" key="4">
    <source>
        <dbReference type="ARBA" id="ARBA00012437"/>
    </source>
</evidence>